<keyword evidence="2" id="KW-1185">Reference proteome</keyword>
<sequence length="89" mass="10264">MNTTSDRNLHCLWYSTIENDEVQRATLKILAHGANAEFARKDIKTKSDIKFLPRNEDIFTYLEQLGTRALPCVKVETFVLHYSLVCFGL</sequence>
<reference evidence="1" key="2">
    <citation type="submission" date="2023-04" db="EMBL/GenBank/DDBJ databases">
        <authorList>
            <person name="Bu L."/>
            <person name="Lu L."/>
            <person name="Laidemitt M.R."/>
            <person name="Zhang S.M."/>
            <person name="Mutuku M."/>
            <person name="Mkoji G."/>
            <person name="Steinauer M."/>
            <person name="Loker E.S."/>
        </authorList>
    </citation>
    <scope>NUCLEOTIDE SEQUENCE</scope>
    <source>
        <strain evidence="1">KasaAsao</strain>
        <tissue evidence="1">Whole Snail</tissue>
    </source>
</reference>
<protein>
    <submittedName>
        <fullName evidence="1">Uncharacterized protein</fullName>
    </submittedName>
</protein>
<proteinExistence type="predicted"/>
<reference evidence="1" key="1">
    <citation type="journal article" date="2023" name="PLoS Negl. Trop. Dis.">
        <title>A genome sequence for Biomphalaria pfeifferi, the major vector snail for the human-infecting parasite Schistosoma mansoni.</title>
        <authorList>
            <person name="Bu L."/>
            <person name="Lu L."/>
            <person name="Laidemitt M.R."/>
            <person name="Zhang S.M."/>
            <person name="Mutuku M."/>
            <person name="Mkoji G."/>
            <person name="Steinauer M."/>
            <person name="Loker E.S."/>
        </authorList>
    </citation>
    <scope>NUCLEOTIDE SEQUENCE</scope>
    <source>
        <strain evidence="1">KasaAsao</strain>
    </source>
</reference>
<evidence type="ECO:0000313" key="1">
    <source>
        <dbReference type="EMBL" id="KAK0051498.1"/>
    </source>
</evidence>
<comment type="caution">
    <text evidence="1">The sequence shown here is derived from an EMBL/GenBank/DDBJ whole genome shotgun (WGS) entry which is preliminary data.</text>
</comment>
<dbReference type="EMBL" id="JASAOG010000103">
    <property type="protein sequence ID" value="KAK0051498.1"/>
    <property type="molecule type" value="Genomic_DNA"/>
</dbReference>
<name>A0AAD8F5L9_BIOPF</name>
<evidence type="ECO:0000313" key="2">
    <source>
        <dbReference type="Proteomes" id="UP001233172"/>
    </source>
</evidence>
<accession>A0AAD8F5L9</accession>
<dbReference type="AlphaFoldDB" id="A0AAD8F5L9"/>
<organism evidence="1 2">
    <name type="scientific">Biomphalaria pfeifferi</name>
    <name type="common">Bloodfluke planorb</name>
    <name type="synonym">Freshwater snail</name>
    <dbReference type="NCBI Taxonomy" id="112525"/>
    <lineage>
        <taxon>Eukaryota</taxon>
        <taxon>Metazoa</taxon>
        <taxon>Spiralia</taxon>
        <taxon>Lophotrochozoa</taxon>
        <taxon>Mollusca</taxon>
        <taxon>Gastropoda</taxon>
        <taxon>Heterobranchia</taxon>
        <taxon>Euthyneura</taxon>
        <taxon>Panpulmonata</taxon>
        <taxon>Hygrophila</taxon>
        <taxon>Lymnaeoidea</taxon>
        <taxon>Planorbidae</taxon>
        <taxon>Biomphalaria</taxon>
    </lineage>
</organism>
<dbReference type="Proteomes" id="UP001233172">
    <property type="component" value="Unassembled WGS sequence"/>
</dbReference>
<gene>
    <name evidence="1" type="ORF">Bpfe_019077</name>
</gene>